<dbReference type="Proteomes" id="UP000790787">
    <property type="component" value="Chromosome 22"/>
</dbReference>
<name>A0AC58TQ68_TOBAC</name>
<reference evidence="2" key="2">
    <citation type="submission" date="2025-08" db="UniProtKB">
        <authorList>
            <consortium name="RefSeq"/>
        </authorList>
    </citation>
    <scope>IDENTIFICATION</scope>
    <source>
        <tissue evidence="2">Leaf</tissue>
    </source>
</reference>
<organism evidence="1 2">
    <name type="scientific">Nicotiana tabacum</name>
    <name type="common">Common tobacco</name>
    <dbReference type="NCBI Taxonomy" id="4097"/>
    <lineage>
        <taxon>Eukaryota</taxon>
        <taxon>Viridiplantae</taxon>
        <taxon>Streptophyta</taxon>
        <taxon>Embryophyta</taxon>
        <taxon>Tracheophyta</taxon>
        <taxon>Spermatophyta</taxon>
        <taxon>Magnoliopsida</taxon>
        <taxon>eudicotyledons</taxon>
        <taxon>Gunneridae</taxon>
        <taxon>Pentapetalae</taxon>
        <taxon>asterids</taxon>
        <taxon>lamiids</taxon>
        <taxon>Solanales</taxon>
        <taxon>Solanaceae</taxon>
        <taxon>Nicotianoideae</taxon>
        <taxon>Nicotianeae</taxon>
        <taxon>Nicotiana</taxon>
    </lineage>
</organism>
<accession>A0AC58TQ68</accession>
<reference evidence="1" key="1">
    <citation type="journal article" date="2014" name="Nat. Commun.">
        <title>The tobacco genome sequence and its comparison with those of tomato and potato.</title>
        <authorList>
            <person name="Sierro N."/>
            <person name="Battey J.N."/>
            <person name="Ouadi S."/>
            <person name="Bakaher N."/>
            <person name="Bovet L."/>
            <person name="Willig A."/>
            <person name="Goepfert S."/>
            <person name="Peitsch M.C."/>
            <person name="Ivanov N.V."/>
        </authorList>
    </citation>
    <scope>NUCLEOTIDE SEQUENCE [LARGE SCALE GENOMIC DNA]</scope>
</reference>
<keyword evidence="1" id="KW-1185">Reference proteome</keyword>
<evidence type="ECO:0000313" key="2">
    <source>
        <dbReference type="RefSeq" id="XP_075099366.1"/>
    </source>
</evidence>
<protein>
    <submittedName>
        <fullName evidence="2">Uncharacterized protein LOC142176176</fullName>
    </submittedName>
</protein>
<gene>
    <name evidence="2" type="primary">LOC142176176</name>
</gene>
<sequence>MADFLPSLVPEVEKELLLKSGTSSGVWTMFTDGATNVRGSGLGIVLKPPTGGVIRQSIKTTKLTNNEAKYEAMIVGLALAKSLGAETIEAKCDSLLVVNQVNGSYEVREDRMQRYLDKIQVALRCFKE</sequence>
<dbReference type="RefSeq" id="XP_075099366.1">
    <property type="nucleotide sequence ID" value="XM_075243265.1"/>
</dbReference>
<evidence type="ECO:0000313" key="1">
    <source>
        <dbReference type="Proteomes" id="UP000790787"/>
    </source>
</evidence>
<proteinExistence type="predicted"/>